<name>A0A9P4MBD2_9PEZI</name>
<dbReference type="Pfam" id="PF13621">
    <property type="entry name" value="Cupin_8"/>
    <property type="match status" value="1"/>
</dbReference>
<dbReference type="OrthoDB" id="424465at2759"/>
<dbReference type="Pfam" id="PF12937">
    <property type="entry name" value="F-box-like"/>
    <property type="match status" value="1"/>
</dbReference>
<evidence type="ECO:0000259" key="3">
    <source>
        <dbReference type="PROSITE" id="PS51184"/>
    </source>
</evidence>
<dbReference type="PROSITE" id="PS51184">
    <property type="entry name" value="JMJC"/>
    <property type="match status" value="1"/>
</dbReference>
<reference evidence="4" key="1">
    <citation type="journal article" date="2020" name="Stud. Mycol.">
        <title>101 Dothideomycetes genomes: a test case for predicting lifestyles and emergence of pathogens.</title>
        <authorList>
            <person name="Haridas S."/>
            <person name="Albert R."/>
            <person name="Binder M."/>
            <person name="Bloem J."/>
            <person name="Labutti K."/>
            <person name="Salamov A."/>
            <person name="Andreopoulos B."/>
            <person name="Baker S."/>
            <person name="Barry K."/>
            <person name="Bills G."/>
            <person name="Bluhm B."/>
            <person name="Cannon C."/>
            <person name="Castanera R."/>
            <person name="Culley D."/>
            <person name="Daum C."/>
            <person name="Ezra D."/>
            <person name="Gonzalez J."/>
            <person name="Henrissat B."/>
            <person name="Kuo A."/>
            <person name="Liang C."/>
            <person name="Lipzen A."/>
            <person name="Lutzoni F."/>
            <person name="Magnuson J."/>
            <person name="Mondo S."/>
            <person name="Nolan M."/>
            <person name="Ohm R."/>
            <person name="Pangilinan J."/>
            <person name="Park H.-J."/>
            <person name="Ramirez L."/>
            <person name="Alfaro M."/>
            <person name="Sun H."/>
            <person name="Tritt A."/>
            <person name="Yoshinaga Y."/>
            <person name="Zwiers L.-H."/>
            <person name="Turgeon B."/>
            <person name="Goodwin S."/>
            <person name="Spatafora J."/>
            <person name="Crous P."/>
            <person name="Grigoriev I."/>
        </authorList>
    </citation>
    <scope>NUCLEOTIDE SEQUENCE</scope>
    <source>
        <strain evidence="4">CBS 133067</strain>
    </source>
</reference>
<proteinExistence type="predicted"/>
<comment type="caution">
    <text evidence="4">The sequence shown here is derived from an EMBL/GenBank/DDBJ whole genome shotgun (WGS) entry which is preliminary data.</text>
</comment>
<dbReference type="InterPro" id="IPR036047">
    <property type="entry name" value="F-box-like_dom_sf"/>
</dbReference>
<gene>
    <name evidence="4" type="ORF">NA57DRAFT_65624</name>
</gene>
<dbReference type="SMART" id="SM00558">
    <property type="entry name" value="JmjC"/>
    <property type="match status" value="1"/>
</dbReference>
<feature type="region of interest" description="Disordered" evidence="1">
    <location>
        <begin position="1"/>
        <end position="30"/>
    </location>
</feature>
<dbReference type="SUPFAM" id="SSF81383">
    <property type="entry name" value="F-box domain"/>
    <property type="match status" value="1"/>
</dbReference>
<feature type="domain" description="F-box" evidence="2">
    <location>
        <begin position="48"/>
        <end position="94"/>
    </location>
</feature>
<dbReference type="InterPro" id="IPR001810">
    <property type="entry name" value="F-box_dom"/>
</dbReference>
<evidence type="ECO:0000313" key="5">
    <source>
        <dbReference type="Proteomes" id="UP000799772"/>
    </source>
</evidence>
<dbReference type="InterPro" id="IPR041667">
    <property type="entry name" value="Cupin_8"/>
</dbReference>
<evidence type="ECO:0000313" key="4">
    <source>
        <dbReference type="EMBL" id="KAF2099624.1"/>
    </source>
</evidence>
<dbReference type="PROSITE" id="PS50181">
    <property type="entry name" value="FBOX"/>
    <property type="match status" value="1"/>
</dbReference>
<sequence length="485" mass="55012">MAPSAVSTRDHDLPNGMRDTSTAIPRHPLGVKPSGNAYTSTVNLKDHAGAFAVLPDELLISFLEYLHVPELLRLGTACKALYAFTSAEELWRAAFLELHPEQFEWRGNWRWTCLGLPPERRTRIDCRGLFSDALYRPFFCAYTPLNQYAADIPTENRIARLDDLTSEEFHDQWINKPFILTKPVTEWPVYRDWTVEALLRDHAETKFRAEAVDWPLRTYFSYLENSHEESPLYLFDRGFAEKMQVKIGRASEDAIYWPPDCFGEDLFSVLGEQRPDSKWLIIGPARSGSTFHKDPNGTSAWNAVLTGSKYWIMFPSSPTLPPPPGVILSADQSEITSPLSIAEYLLSFHEIARSTPGCREGICNAGEVLHVPSGWFHLVLNLDASIAITQNFVPQKKLPDVLAFLKDSPDQVSGFTDDVEDPYGLFVERLREQYPSLLEEAFKVMERRGKEHKSKWEQLVKKPDEGDQEAGGFSFGFGGDEDEDE</sequence>
<dbReference type="GO" id="GO:0005634">
    <property type="term" value="C:nucleus"/>
    <property type="evidence" value="ECO:0007669"/>
    <property type="project" value="TreeGrafter"/>
</dbReference>
<dbReference type="SUPFAM" id="SSF51197">
    <property type="entry name" value="Clavaminate synthase-like"/>
    <property type="match status" value="1"/>
</dbReference>
<dbReference type="InterPro" id="IPR003347">
    <property type="entry name" value="JmjC_dom"/>
</dbReference>
<accession>A0A9P4MBD2</accession>
<dbReference type="GO" id="GO:0000987">
    <property type="term" value="F:cis-regulatory region sequence-specific DNA binding"/>
    <property type="evidence" value="ECO:0007669"/>
    <property type="project" value="TreeGrafter"/>
</dbReference>
<dbReference type="Proteomes" id="UP000799772">
    <property type="component" value="Unassembled WGS sequence"/>
</dbReference>
<dbReference type="EMBL" id="ML978125">
    <property type="protein sequence ID" value="KAF2099624.1"/>
    <property type="molecule type" value="Genomic_DNA"/>
</dbReference>
<keyword evidence="5" id="KW-1185">Reference proteome</keyword>
<dbReference type="PANTHER" id="PTHR12480">
    <property type="entry name" value="ARGININE DEMETHYLASE AND LYSYL-HYDROXYLASE JMJD"/>
    <property type="match status" value="1"/>
</dbReference>
<evidence type="ECO:0000259" key="2">
    <source>
        <dbReference type="PROSITE" id="PS50181"/>
    </source>
</evidence>
<dbReference type="Gene3D" id="1.20.1280.50">
    <property type="match status" value="1"/>
</dbReference>
<dbReference type="Gene3D" id="2.60.120.650">
    <property type="entry name" value="Cupin"/>
    <property type="match status" value="1"/>
</dbReference>
<dbReference type="InterPro" id="IPR050910">
    <property type="entry name" value="JMJD6_ArgDemeth/LysHydrox"/>
</dbReference>
<feature type="domain" description="JmjC" evidence="3">
    <location>
        <begin position="247"/>
        <end position="409"/>
    </location>
</feature>
<dbReference type="AlphaFoldDB" id="A0A9P4MBD2"/>
<organism evidence="4 5">
    <name type="scientific">Rhizodiscina lignyota</name>
    <dbReference type="NCBI Taxonomy" id="1504668"/>
    <lineage>
        <taxon>Eukaryota</taxon>
        <taxon>Fungi</taxon>
        <taxon>Dikarya</taxon>
        <taxon>Ascomycota</taxon>
        <taxon>Pezizomycotina</taxon>
        <taxon>Dothideomycetes</taxon>
        <taxon>Pleosporomycetidae</taxon>
        <taxon>Aulographales</taxon>
        <taxon>Rhizodiscinaceae</taxon>
        <taxon>Rhizodiscina</taxon>
    </lineage>
</organism>
<dbReference type="PANTHER" id="PTHR12480:SF21">
    <property type="entry name" value="JMJC DOMAIN-CONTAINING PROTEIN 8"/>
    <property type="match status" value="1"/>
</dbReference>
<protein>
    <submittedName>
        <fullName evidence="4">F-box and JmjC domain protein</fullName>
    </submittedName>
</protein>
<feature type="compositionally biased region" description="Basic and acidic residues" evidence="1">
    <location>
        <begin position="449"/>
        <end position="465"/>
    </location>
</feature>
<evidence type="ECO:0000256" key="1">
    <source>
        <dbReference type="SAM" id="MobiDB-lite"/>
    </source>
</evidence>
<feature type="region of interest" description="Disordered" evidence="1">
    <location>
        <begin position="449"/>
        <end position="485"/>
    </location>
</feature>